<dbReference type="AlphaFoldDB" id="A0A512AJI6"/>
<feature type="region of interest" description="Disordered" evidence="1">
    <location>
        <begin position="33"/>
        <end position="74"/>
    </location>
</feature>
<evidence type="ECO:0000256" key="1">
    <source>
        <dbReference type="SAM" id="MobiDB-lite"/>
    </source>
</evidence>
<comment type="caution">
    <text evidence="2">The sequence shown here is derived from an EMBL/GenBank/DDBJ whole genome shotgun (WGS) entry which is preliminary data.</text>
</comment>
<evidence type="ECO:0000313" key="3">
    <source>
        <dbReference type="Proteomes" id="UP000321464"/>
    </source>
</evidence>
<protein>
    <submittedName>
        <fullName evidence="2">Uncharacterized protein</fullName>
    </submittedName>
</protein>
<dbReference type="EMBL" id="BJYR01000012">
    <property type="protein sequence ID" value="GEN99868.1"/>
    <property type="molecule type" value="Genomic_DNA"/>
</dbReference>
<sequence>MAFQHAEVAFRAGDFDHEDLFRTDEAGRGDEFEVERHRFLTPPSRLREGSGVGRGETPRLLQAHPKPLPQAGGA</sequence>
<evidence type="ECO:0000313" key="2">
    <source>
        <dbReference type="EMBL" id="GEN99868.1"/>
    </source>
</evidence>
<accession>A0A512AJI6</accession>
<name>A0A512AJI6_9SPHN</name>
<keyword evidence="3" id="KW-1185">Reference proteome</keyword>
<reference evidence="2 3" key="1">
    <citation type="submission" date="2019-07" db="EMBL/GenBank/DDBJ databases">
        <title>Whole genome shotgun sequence of Novosphingobium sediminis NBRC 106119.</title>
        <authorList>
            <person name="Hosoyama A."/>
            <person name="Uohara A."/>
            <person name="Ohji S."/>
            <person name="Ichikawa N."/>
        </authorList>
    </citation>
    <scope>NUCLEOTIDE SEQUENCE [LARGE SCALE GENOMIC DNA]</scope>
    <source>
        <strain evidence="2 3">NBRC 106119</strain>
    </source>
</reference>
<gene>
    <name evidence="2" type="ORF">NSE01_17010</name>
</gene>
<organism evidence="2 3">
    <name type="scientific">Novosphingobium sediminis</name>
    <dbReference type="NCBI Taxonomy" id="707214"/>
    <lineage>
        <taxon>Bacteria</taxon>
        <taxon>Pseudomonadati</taxon>
        <taxon>Pseudomonadota</taxon>
        <taxon>Alphaproteobacteria</taxon>
        <taxon>Sphingomonadales</taxon>
        <taxon>Sphingomonadaceae</taxon>
        <taxon>Novosphingobium</taxon>
    </lineage>
</organism>
<dbReference type="Proteomes" id="UP000321464">
    <property type="component" value="Unassembled WGS sequence"/>
</dbReference>
<proteinExistence type="predicted"/>